<organism evidence="1 2">
    <name type="scientific">Erythranthe guttata</name>
    <name type="common">Yellow monkey flower</name>
    <name type="synonym">Mimulus guttatus</name>
    <dbReference type="NCBI Taxonomy" id="4155"/>
    <lineage>
        <taxon>Eukaryota</taxon>
        <taxon>Viridiplantae</taxon>
        <taxon>Streptophyta</taxon>
        <taxon>Embryophyta</taxon>
        <taxon>Tracheophyta</taxon>
        <taxon>Spermatophyta</taxon>
        <taxon>Magnoliopsida</taxon>
        <taxon>eudicotyledons</taxon>
        <taxon>Gunneridae</taxon>
        <taxon>Pentapetalae</taxon>
        <taxon>asterids</taxon>
        <taxon>lamiids</taxon>
        <taxon>Lamiales</taxon>
        <taxon>Phrymaceae</taxon>
        <taxon>Erythranthe</taxon>
    </lineage>
</organism>
<evidence type="ECO:0000313" key="2">
    <source>
        <dbReference type="Proteomes" id="UP000030748"/>
    </source>
</evidence>
<protein>
    <submittedName>
        <fullName evidence="1">Uncharacterized protein</fullName>
    </submittedName>
</protein>
<accession>A0A022Q980</accession>
<evidence type="ECO:0000313" key="1">
    <source>
        <dbReference type="EMBL" id="EYU23040.1"/>
    </source>
</evidence>
<dbReference type="Proteomes" id="UP000030748">
    <property type="component" value="Unassembled WGS sequence"/>
</dbReference>
<keyword evidence="2" id="KW-1185">Reference proteome</keyword>
<gene>
    <name evidence="1" type="ORF">MIMGU_mgv1a0164371mg</name>
</gene>
<dbReference type="AlphaFoldDB" id="A0A022Q980"/>
<dbReference type="EMBL" id="KI632182">
    <property type="protein sequence ID" value="EYU23040.1"/>
    <property type="molecule type" value="Genomic_DNA"/>
</dbReference>
<sequence>MRHIQLLQTQHPTDGIGQRPHQTVIAHIEHRHVLQQPDLRRQTRPQPIVHQYNLVQIRHVPQTRRNTAVELVVRQHNHRHRRVAEVVRDFKREPVVVDEYGVQRLVEQLRRNRAFELVEPDV</sequence>
<name>A0A022Q980_ERYGU</name>
<proteinExistence type="predicted"/>
<reference evidence="1 2" key="1">
    <citation type="journal article" date="2013" name="Proc. Natl. Acad. Sci. U.S.A.">
        <title>Fine-scale variation in meiotic recombination in Mimulus inferred from population shotgun sequencing.</title>
        <authorList>
            <person name="Hellsten U."/>
            <person name="Wright K.M."/>
            <person name="Jenkins J."/>
            <person name="Shu S."/>
            <person name="Yuan Y."/>
            <person name="Wessler S.R."/>
            <person name="Schmutz J."/>
            <person name="Willis J.H."/>
            <person name="Rokhsar D.S."/>
        </authorList>
    </citation>
    <scope>NUCLEOTIDE SEQUENCE [LARGE SCALE GENOMIC DNA]</scope>
    <source>
        <strain evidence="2">cv. DUN x IM62</strain>
    </source>
</reference>